<dbReference type="NCBIfam" id="NF009754">
    <property type="entry name" value="PRK13261.1-6"/>
    <property type="match status" value="1"/>
</dbReference>
<accession>I0ELF4</accession>
<evidence type="ECO:0000259" key="6">
    <source>
        <dbReference type="SMART" id="SM00988"/>
    </source>
</evidence>
<dbReference type="HOGENOM" id="CLU_093757_3_0_7"/>
<comment type="function">
    <text evidence="5">Involved in urease metallocenter assembly. Binds nickel. Probably functions as a nickel donor during metallocenter assembly.</text>
</comment>
<dbReference type="Pfam" id="PF05194">
    <property type="entry name" value="UreE_C"/>
    <property type="match status" value="1"/>
</dbReference>
<sequence length="171" mass="19482">MIIERLEGNLRDLNPLDFNIDYIDLEWFDTRKKIARFKTKQGKDIAMRLKDAPKLGLSHGDILLKEGKDIVAINILPSEVIQIEAKSIAEVAKICYEIGNRHAALYYGDSQFEFKTPFEKPILALLEKLGVTNSVLSSRLDSFQRLTVSMPHSEPNFKVSLADDFKVVMKK</sequence>
<evidence type="ECO:0000256" key="2">
    <source>
        <dbReference type="ARBA" id="ARBA00022490"/>
    </source>
</evidence>
<evidence type="ECO:0000313" key="8">
    <source>
        <dbReference type="Proteomes" id="UP000005010"/>
    </source>
</evidence>
<dbReference type="AlphaFoldDB" id="I0ELF4"/>
<dbReference type="HAMAP" id="MF_00822">
    <property type="entry name" value="UreE"/>
    <property type="match status" value="1"/>
</dbReference>
<dbReference type="PIRSF" id="PIRSF036402">
    <property type="entry name" value="Ureas_acces_UreE"/>
    <property type="match status" value="1"/>
</dbReference>
<dbReference type="Gene3D" id="3.30.70.790">
    <property type="entry name" value="UreE, C-terminal domain"/>
    <property type="match status" value="1"/>
</dbReference>
<dbReference type="PATRIC" id="fig|182217.3.peg.510"/>
<evidence type="ECO:0000313" key="7">
    <source>
        <dbReference type="EMBL" id="AFI03773.1"/>
    </source>
</evidence>
<evidence type="ECO:0000256" key="4">
    <source>
        <dbReference type="ARBA" id="ARBA00023186"/>
    </source>
</evidence>
<gene>
    <name evidence="5 7" type="primary">ureE</name>
    <name evidence="7" type="ordered locus">HCW_02460</name>
</gene>
<dbReference type="Pfam" id="PF02814">
    <property type="entry name" value="UreE_N"/>
    <property type="match status" value="1"/>
</dbReference>
<dbReference type="Gene3D" id="2.60.260.20">
    <property type="entry name" value="Urease metallochaperone UreE, N-terminal domain"/>
    <property type="match status" value="1"/>
</dbReference>
<keyword evidence="2 5" id="KW-0963">Cytoplasm</keyword>
<reference evidence="8" key="1">
    <citation type="submission" date="2012-04" db="EMBL/GenBank/DDBJ databases">
        <title>Complete genome sequence of Helicobacter cetorum strain MIT 00-7128.</title>
        <authorList>
            <person name="Kersulyte D."/>
            <person name="Berg D.E."/>
        </authorList>
    </citation>
    <scope>NUCLEOTIDE SEQUENCE [LARGE SCALE GENOMIC DNA]</scope>
    <source>
        <strain evidence="8">MIT 00-7128</strain>
    </source>
</reference>
<evidence type="ECO:0000256" key="3">
    <source>
        <dbReference type="ARBA" id="ARBA00022596"/>
    </source>
</evidence>
<dbReference type="eggNOG" id="COG2371">
    <property type="taxonomic scope" value="Bacteria"/>
</dbReference>
<feature type="domain" description="UreE urease accessory N-terminal" evidence="6">
    <location>
        <begin position="6"/>
        <end position="71"/>
    </location>
</feature>
<dbReference type="RefSeq" id="WP_014660645.1">
    <property type="nucleotide sequence ID" value="NC_017737.1"/>
</dbReference>
<dbReference type="EMBL" id="CP003479">
    <property type="protein sequence ID" value="AFI03773.1"/>
    <property type="molecule type" value="Genomic_DNA"/>
</dbReference>
<evidence type="ECO:0000256" key="1">
    <source>
        <dbReference type="ARBA" id="ARBA00004496"/>
    </source>
</evidence>
<proteinExistence type="inferred from homology"/>
<dbReference type="InterPro" id="IPR012406">
    <property type="entry name" value="UreE"/>
</dbReference>
<dbReference type="GO" id="GO:0016151">
    <property type="term" value="F:nickel cation binding"/>
    <property type="evidence" value="ECO:0007669"/>
    <property type="project" value="UniProtKB-UniRule"/>
</dbReference>
<comment type="similarity">
    <text evidence="5">Belongs to the UreE family.</text>
</comment>
<dbReference type="InterPro" id="IPR004029">
    <property type="entry name" value="UreE_N"/>
</dbReference>
<dbReference type="GO" id="GO:0065003">
    <property type="term" value="P:protein-containing complex assembly"/>
    <property type="evidence" value="ECO:0007669"/>
    <property type="project" value="InterPro"/>
</dbReference>
<comment type="subcellular location">
    <subcellularLocation>
        <location evidence="1 5">Cytoplasm</location>
    </subcellularLocation>
</comment>
<dbReference type="SUPFAM" id="SSF69737">
    <property type="entry name" value="Urease metallochaperone UreE, C-terminal domain"/>
    <property type="match status" value="1"/>
</dbReference>
<protein>
    <recommendedName>
        <fullName evidence="5">Urease accessory protein UreE</fullName>
    </recommendedName>
</protein>
<dbReference type="GO" id="GO:0005737">
    <property type="term" value="C:cytoplasm"/>
    <property type="evidence" value="ECO:0007669"/>
    <property type="project" value="UniProtKB-SubCell"/>
</dbReference>
<dbReference type="InterPro" id="IPR036118">
    <property type="entry name" value="UreE_N_sf"/>
</dbReference>
<name>I0ELF4_HELC0</name>
<keyword evidence="8" id="KW-1185">Reference proteome</keyword>
<dbReference type="GO" id="GO:0019627">
    <property type="term" value="P:urea metabolic process"/>
    <property type="evidence" value="ECO:0007669"/>
    <property type="project" value="InterPro"/>
</dbReference>
<dbReference type="SUPFAM" id="SSF69287">
    <property type="entry name" value="Urease metallochaperone UreE, N-terminal domain"/>
    <property type="match status" value="1"/>
</dbReference>
<dbReference type="GO" id="GO:0051082">
    <property type="term" value="F:unfolded protein binding"/>
    <property type="evidence" value="ECO:0007669"/>
    <property type="project" value="UniProtKB-UniRule"/>
</dbReference>
<dbReference type="SMART" id="SM00988">
    <property type="entry name" value="UreE_N"/>
    <property type="match status" value="1"/>
</dbReference>
<keyword evidence="4 5" id="KW-0143">Chaperone</keyword>
<dbReference type="STRING" id="182217.HCW_02460"/>
<dbReference type="KEGG" id="hce:HCW_02460"/>
<keyword evidence="3 5" id="KW-0533">Nickel</keyword>
<dbReference type="GO" id="GO:0006457">
    <property type="term" value="P:protein folding"/>
    <property type="evidence" value="ECO:0007669"/>
    <property type="project" value="InterPro"/>
</dbReference>
<dbReference type="CDD" id="cd00571">
    <property type="entry name" value="UreE"/>
    <property type="match status" value="1"/>
</dbReference>
<organism evidence="7 8">
    <name type="scientific">Helicobacter cetorum (strain ATCC BAA-429 / MIT 00-7128)</name>
    <dbReference type="NCBI Taxonomy" id="182217"/>
    <lineage>
        <taxon>Bacteria</taxon>
        <taxon>Pseudomonadati</taxon>
        <taxon>Campylobacterota</taxon>
        <taxon>Epsilonproteobacteria</taxon>
        <taxon>Campylobacterales</taxon>
        <taxon>Helicobacteraceae</taxon>
        <taxon>Helicobacter</taxon>
    </lineage>
</organism>
<evidence type="ECO:0000256" key="5">
    <source>
        <dbReference type="HAMAP-Rule" id="MF_00822"/>
    </source>
</evidence>
<dbReference type="InterPro" id="IPR007864">
    <property type="entry name" value="UreE_C_dom"/>
</dbReference>
<dbReference type="Proteomes" id="UP000005010">
    <property type="component" value="Chromosome"/>
</dbReference>